<evidence type="ECO:0000313" key="6">
    <source>
        <dbReference type="Proteomes" id="UP000094527"/>
    </source>
</evidence>
<dbReference type="GO" id="GO:0000266">
    <property type="term" value="P:mitochondrial fission"/>
    <property type="evidence" value="ECO:0007669"/>
    <property type="project" value="TreeGrafter"/>
</dbReference>
<feature type="domain" description="GST C-terminal" evidence="4">
    <location>
        <begin position="145"/>
        <end position="289"/>
    </location>
</feature>
<proteinExistence type="inferred from homology"/>
<evidence type="ECO:0000313" key="5">
    <source>
        <dbReference type="EMBL" id="ODM98423.1"/>
    </source>
</evidence>
<evidence type="ECO:0000256" key="2">
    <source>
        <dbReference type="SAM" id="Phobius"/>
    </source>
</evidence>
<dbReference type="PROSITE" id="PS50405">
    <property type="entry name" value="GST_CTER"/>
    <property type="match status" value="1"/>
</dbReference>
<feature type="domain" description="GST N-terminal" evidence="3">
    <location>
        <begin position="15"/>
        <end position="96"/>
    </location>
</feature>
<dbReference type="InterPro" id="IPR004045">
    <property type="entry name" value="Glutathione_S-Trfase_N"/>
</dbReference>
<comment type="similarity">
    <text evidence="1">Belongs to the GST superfamily.</text>
</comment>
<dbReference type="GO" id="GO:0006626">
    <property type="term" value="P:protein targeting to mitochondrion"/>
    <property type="evidence" value="ECO:0007669"/>
    <property type="project" value="TreeGrafter"/>
</dbReference>
<accession>A0A1D2MZF2</accession>
<dbReference type="EMBL" id="LJIJ01000356">
    <property type="protein sequence ID" value="ODM98423.1"/>
    <property type="molecule type" value="Genomic_DNA"/>
</dbReference>
<dbReference type="STRING" id="48709.A0A1D2MZF2"/>
<comment type="caution">
    <text evidence="5">The sequence shown here is derived from an EMBL/GenBank/DDBJ whole genome shotgun (WGS) entry which is preliminary data.</text>
</comment>
<organism evidence="5 6">
    <name type="scientific">Orchesella cincta</name>
    <name type="common">Springtail</name>
    <name type="synonym">Podura cincta</name>
    <dbReference type="NCBI Taxonomy" id="48709"/>
    <lineage>
        <taxon>Eukaryota</taxon>
        <taxon>Metazoa</taxon>
        <taxon>Ecdysozoa</taxon>
        <taxon>Arthropoda</taxon>
        <taxon>Hexapoda</taxon>
        <taxon>Collembola</taxon>
        <taxon>Entomobryomorpha</taxon>
        <taxon>Entomobryoidea</taxon>
        <taxon>Orchesellidae</taxon>
        <taxon>Orchesellinae</taxon>
        <taxon>Orchesella</taxon>
    </lineage>
</organism>
<dbReference type="Pfam" id="PF13417">
    <property type="entry name" value="GST_N_3"/>
    <property type="match status" value="1"/>
</dbReference>
<dbReference type="OrthoDB" id="249703at2759"/>
<dbReference type="InterPro" id="IPR010987">
    <property type="entry name" value="Glutathione-S-Trfase_C-like"/>
</dbReference>
<name>A0A1D2MZF2_ORCCI</name>
<dbReference type="OMA" id="HRIMIAL"/>
<dbReference type="GO" id="GO:0005741">
    <property type="term" value="C:mitochondrial outer membrane"/>
    <property type="evidence" value="ECO:0007669"/>
    <property type="project" value="TreeGrafter"/>
</dbReference>
<dbReference type="PROSITE" id="PS51354">
    <property type="entry name" value="GLUTAREDOXIN_2"/>
    <property type="match status" value="1"/>
</dbReference>
<keyword evidence="6" id="KW-1185">Reference proteome</keyword>
<keyword evidence="2" id="KW-0472">Membrane</keyword>
<dbReference type="PANTHER" id="PTHR44188:SF1">
    <property type="entry name" value="GDAP1, ISOFORM A"/>
    <property type="match status" value="1"/>
</dbReference>
<dbReference type="AlphaFoldDB" id="A0A1D2MZF2"/>
<evidence type="ECO:0000256" key="1">
    <source>
        <dbReference type="ARBA" id="ARBA00007409"/>
    </source>
</evidence>
<dbReference type="InterPro" id="IPR040079">
    <property type="entry name" value="Glutathione_S-Trfase"/>
</dbReference>
<dbReference type="CDD" id="cd00570">
    <property type="entry name" value="GST_N_family"/>
    <property type="match status" value="1"/>
</dbReference>
<reference evidence="5 6" key="1">
    <citation type="journal article" date="2016" name="Genome Biol. Evol.">
        <title>Gene Family Evolution Reflects Adaptation to Soil Environmental Stressors in the Genome of the Collembolan Orchesella cincta.</title>
        <authorList>
            <person name="Faddeeva-Vakhrusheva A."/>
            <person name="Derks M.F."/>
            <person name="Anvar S.Y."/>
            <person name="Agamennone V."/>
            <person name="Suring W."/>
            <person name="Smit S."/>
            <person name="van Straalen N.M."/>
            <person name="Roelofs D."/>
        </authorList>
    </citation>
    <scope>NUCLEOTIDE SEQUENCE [LARGE SCALE GENOMIC DNA]</scope>
    <source>
        <tissue evidence="5">Mixed pool</tissue>
    </source>
</reference>
<dbReference type="Pfam" id="PF13410">
    <property type="entry name" value="GST_C_2"/>
    <property type="match status" value="1"/>
</dbReference>
<dbReference type="Gene3D" id="3.40.30.10">
    <property type="entry name" value="Glutaredoxin"/>
    <property type="match status" value="1"/>
</dbReference>
<sequence>MSSVVGVKMPEKNEVDLVLYYYPYSFYSQKVVMALHQMQIKFKTKVVDIHKGKQFADSFLSLNPKGEVPVLVDDVRVIPDSEKIIDYLEDNFANGNPGLLPIDRDLRIRCEQLHQTIHGLKIEALSFGAAMYDDLGINPKPPYNCMTNRSQMKEYLERRSEILEAAAAKNPSYSDALNKKQSEVFEESKHWQDRDNYEGLLIHFEKVMDECEAELASHDNQSWWLCSPELTLADIDFAFLLYRLWQLGFERRMWERNRPNVKRYFARVQLLESFHKAVSMTEGFPMMDFFTSPVFLGILGTTVILAGGYYLWSKKDSVGSALSSLFGDENQNQQQRSTFTARPARMASYAPNSGYVKARSVPNPKASQFM</sequence>
<dbReference type="SUPFAM" id="SSF52833">
    <property type="entry name" value="Thioredoxin-like"/>
    <property type="match status" value="1"/>
</dbReference>
<dbReference type="Proteomes" id="UP000094527">
    <property type="component" value="Unassembled WGS sequence"/>
</dbReference>
<dbReference type="SUPFAM" id="SSF47616">
    <property type="entry name" value="GST C-terminal domain-like"/>
    <property type="match status" value="1"/>
</dbReference>
<dbReference type="PROSITE" id="PS50404">
    <property type="entry name" value="GST_NTER"/>
    <property type="match status" value="1"/>
</dbReference>
<dbReference type="SFLD" id="SFLDG00358">
    <property type="entry name" value="Main_(cytGST)"/>
    <property type="match status" value="1"/>
</dbReference>
<evidence type="ECO:0000259" key="4">
    <source>
        <dbReference type="PROSITE" id="PS50405"/>
    </source>
</evidence>
<dbReference type="PANTHER" id="PTHR44188">
    <property type="entry name" value="GDAP1, ISOFORM A"/>
    <property type="match status" value="1"/>
</dbReference>
<protein>
    <submittedName>
        <fullName evidence="5">Ganglioside-induced differentiation-associated protein 1</fullName>
    </submittedName>
</protein>
<keyword evidence="2" id="KW-0812">Transmembrane</keyword>
<evidence type="ECO:0000259" key="3">
    <source>
        <dbReference type="PROSITE" id="PS50404"/>
    </source>
</evidence>
<dbReference type="SFLD" id="SFLDS00019">
    <property type="entry name" value="Glutathione_Transferase_(cytos"/>
    <property type="match status" value="1"/>
</dbReference>
<dbReference type="Gene3D" id="1.20.1050.10">
    <property type="match status" value="1"/>
</dbReference>
<dbReference type="InterPro" id="IPR036282">
    <property type="entry name" value="Glutathione-S-Trfase_C_sf"/>
</dbReference>
<gene>
    <name evidence="5" type="ORF">Ocin01_08258</name>
</gene>
<keyword evidence="2" id="KW-1133">Transmembrane helix</keyword>
<dbReference type="InterPro" id="IPR036249">
    <property type="entry name" value="Thioredoxin-like_sf"/>
</dbReference>
<feature type="transmembrane region" description="Helical" evidence="2">
    <location>
        <begin position="289"/>
        <end position="312"/>
    </location>
</feature>
<dbReference type="GO" id="GO:0008053">
    <property type="term" value="P:mitochondrial fusion"/>
    <property type="evidence" value="ECO:0007669"/>
    <property type="project" value="TreeGrafter"/>
</dbReference>